<keyword evidence="1" id="KW-0479">Metal-binding</keyword>
<feature type="domain" description="MYND-type" evidence="6">
    <location>
        <begin position="398"/>
        <end position="443"/>
    </location>
</feature>
<dbReference type="GO" id="GO:0008270">
    <property type="term" value="F:zinc ion binding"/>
    <property type="evidence" value="ECO:0007669"/>
    <property type="project" value="UniProtKB-KW"/>
</dbReference>
<evidence type="ECO:0000259" key="6">
    <source>
        <dbReference type="PROSITE" id="PS50865"/>
    </source>
</evidence>
<protein>
    <recommendedName>
        <fullName evidence="6">MYND-type domain-containing protein</fullName>
    </recommendedName>
</protein>
<name>A0A383VKX9_TETOB</name>
<dbReference type="Gene3D" id="6.10.140.2220">
    <property type="match status" value="1"/>
</dbReference>
<feature type="region of interest" description="Disordered" evidence="5">
    <location>
        <begin position="121"/>
        <end position="141"/>
    </location>
</feature>
<dbReference type="InterPro" id="IPR002893">
    <property type="entry name" value="Znf_MYND"/>
</dbReference>
<keyword evidence="8" id="KW-1185">Reference proteome</keyword>
<evidence type="ECO:0000313" key="7">
    <source>
        <dbReference type="EMBL" id="SZX65570.1"/>
    </source>
</evidence>
<proteinExistence type="predicted"/>
<dbReference type="PROSITE" id="PS50865">
    <property type="entry name" value="ZF_MYND_2"/>
    <property type="match status" value="1"/>
</dbReference>
<evidence type="ECO:0000256" key="4">
    <source>
        <dbReference type="PROSITE-ProRule" id="PRU00134"/>
    </source>
</evidence>
<dbReference type="Proteomes" id="UP000256970">
    <property type="component" value="Unassembled WGS sequence"/>
</dbReference>
<reference evidence="7 8" key="1">
    <citation type="submission" date="2016-10" db="EMBL/GenBank/DDBJ databases">
        <authorList>
            <person name="Cai Z."/>
        </authorList>
    </citation>
    <scope>NUCLEOTIDE SEQUENCE [LARGE SCALE GENOMIC DNA]</scope>
</reference>
<dbReference type="AlphaFoldDB" id="A0A383VKX9"/>
<evidence type="ECO:0000256" key="1">
    <source>
        <dbReference type="ARBA" id="ARBA00022723"/>
    </source>
</evidence>
<evidence type="ECO:0000256" key="5">
    <source>
        <dbReference type="SAM" id="MobiDB-lite"/>
    </source>
</evidence>
<organism evidence="7 8">
    <name type="scientific">Tetradesmus obliquus</name>
    <name type="common">Green alga</name>
    <name type="synonym">Acutodesmus obliquus</name>
    <dbReference type="NCBI Taxonomy" id="3088"/>
    <lineage>
        <taxon>Eukaryota</taxon>
        <taxon>Viridiplantae</taxon>
        <taxon>Chlorophyta</taxon>
        <taxon>core chlorophytes</taxon>
        <taxon>Chlorophyceae</taxon>
        <taxon>CS clade</taxon>
        <taxon>Sphaeropleales</taxon>
        <taxon>Scenedesmaceae</taxon>
        <taxon>Tetradesmus</taxon>
    </lineage>
</organism>
<accession>A0A383VKX9</accession>
<keyword evidence="2 4" id="KW-0863">Zinc-finger</keyword>
<evidence type="ECO:0000256" key="3">
    <source>
        <dbReference type="ARBA" id="ARBA00022833"/>
    </source>
</evidence>
<dbReference type="SUPFAM" id="SSF144232">
    <property type="entry name" value="HIT/MYND zinc finger-like"/>
    <property type="match status" value="1"/>
</dbReference>
<sequence length="454" mass="47166">MSKELFKAEQAPQPGCSVAALAAAMLQQMEQSGLLSSMHASLVPLVQAIKQQWGSIQGRWTPYMSVFHTTRALLLVQHVCFGCARELVPAALQHTALQQTMQLLQQLAACGALPPAAYTASGASSSSGSSSRSGSSSSSSNSTVISYAEYITAQHIGTGLIFRLNDCRQRKQLSADAAAQVEQLLEDPAVQGLLLQPLIAVVALLHQHHAEQQQQQRQRQRGALLLHVLPIPPFHQGMLAPGGQAALRVWGIISSLSAPAAAAAAATGAASTGVDTNDGSAVSYEASSSRTAVCTVGESSSSSSSSGNAVLSSNNSGSNEPLKWSHLLKLQQWNPCWAAAVAEYCAAMQPLAQQLGADAEGTSLASLVISDAHVEQQYAAALELCRALAAAAPLPVVCNNPGCDSLAGVSEAAAASKACAGCRCRYCSAACQTADWRRHKRACRLLAAAGEACV</sequence>
<gene>
    <name evidence="7" type="ORF">BQ4739_LOCUS6050</name>
</gene>
<dbReference type="EMBL" id="FNXT01000650">
    <property type="protein sequence ID" value="SZX65570.1"/>
    <property type="molecule type" value="Genomic_DNA"/>
</dbReference>
<keyword evidence="3" id="KW-0862">Zinc</keyword>
<evidence type="ECO:0000256" key="2">
    <source>
        <dbReference type="ARBA" id="ARBA00022771"/>
    </source>
</evidence>
<dbReference type="Pfam" id="PF01753">
    <property type="entry name" value="zf-MYND"/>
    <property type="match status" value="1"/>
</dbReference>
<evidence type="ECO:0000313" key="8">
    <source>
        <dbReference type="Proteomes" id="UP000256970"/>
    </source>
</evidence>